<dbReference type="Pfam" id="PF04055">
    <property type="entry name" value="Radical_SAM"/>
    <property type="match status" value="1"/>
</dbReference>
<dbReference type="PANTHER" id="PTHR13932:SF5">
    <property type="entry name" value="RADICAL S-ADENOSYL METHIONINE DOMAIN-CONTAINING PROTEIN 1, MITOCHONDRIAL"/>
    <property type="match status" value="1"/>
</dbReference>
<dbReference type="GO" id="GO:0046872">
    <property type="term" value="F:metal ion binding"/>
    <property type="evidence" value="ECO:0007669"/>
    <property type="project" value="UniProtKB-UniRule"/>
</dbReference>
<dbReference type="InterPro" id="IPR010723">
    <property type="entry name" value="HemN_C"/>
</dbReference>
<dbReference type="GO" id="GO:0005737">
    <property type="term" value="C:cytoplasm"/>
    <property type="evidence" value="ECO:0007669"/>
    <property type="project" value="UniProtKB-SubCell"/>
</dbReference>
<evidence type="ECO:0000256" key="4">
    <source>
        <dbReference type="ARBA" id="ARBA00022617"/>
    </source>
</evidence>
<keyword evidence="5 10" id="KW-0949">S-adenosyl-L-methionine</keyword>
<comment type="caution">
    <text evidence="12">The sequence shown here is derived from an EMBL/GenBank/DDBJ whole genome shotgun (WGS) entry which is preliminary data.</text>
</comment>
<organism evidence="12 13">
    <name type="scientific">Emticicia agri</name>
    <dbReference type="NCBI Taxonomy" id="2492393"/>
    <lineage>
        <taxon>Bacteria</taxon>
        <taxon>Pseudomonadati</taxon>
        <taxon>Bacteroidota</taxon>
        <taxon>Cytophagia</taxon>
        <taxon>Cytophagales</taxon>
        <taxon>Leadbetterellaceae</taxon>
        <taxon>Emticicia</taxon>
    </lineage>
</organism>
<evidence type="ECO:0000259" key="11">
    <source>
        <dbReference type="PROSITE" id="PS51918"/>
    </source>
</evidence>
<name>A0A4Q5M4B7_9BACT</name>
<dbReference type="SUPFAM" id="SSF102114">
    <property type="entry name" value="Radical SAM enzymes"/>
    <property type="match status" value="1"/>
</dbReference>
<dbReference type="SFLD" id="SFLDF00562">
    <property type="entry name" value="HemN-like__clustered_with_heat"/>
    <property type="match status" value="1"/>
</dbReference>
<dbReference type="GO" id="GO:0051539">
    <property type="term" value="F:4 iron, 4 sulfur cluster binding"/>
    <property type="evidence" value="ECO:0007669"/>
    <property type="project" value="UniProtKB-UniRule"/>
</dbReference>
<dbReference type="OrthoDB" id="9808022at2"/>
<dbReference type="PANTHER" id="PTHR13932">
    <property type="entry name" value="COPROPORPHYRINIGEN III OXIDASE"/>
    <property type="match status" value="1"/>
</dbReference>
<dbReference type="InterPro" id="IPR058240">
    <property type="entry name" value="rSAM_sf"/>
</dbReference>
<evidence type="ECO:0000256" key="6">
    <source>
        <dbReference type="ARBA" id="ARBA00022723"/>
    </source>
</evidence>
<protein>
    <recommendedName>
        <fullName evidence="3 10">Heme chaperone HemW</fullName>
    </recommendedName>
</protein>
<dbReference type="NCBIfam" id="TIGR00539">
    <property type="entry name" value="hemN_rel"/>
    <property type="match status" value="1"/>
</dbReference>
<keyword evidence="4 10" id="KW-0349">Heme</keyword>
<keyword evidence="10" id="KW-0004">4Fe-4S</keyword>
<evidence type="ECO:0000313" key="13">
    <source>
        <dbReference type="Proteomes" id="UP000293162"/>
    </source>
</evidence>
<dbReference type="GO" id="GO:0006779">
    <property type="term" value="P:porphyrin-containing compound biosynthetic process"/>
    <property type="evidence" value="ECO:0007669"/>
    <property type="project" value="InterPro"/>
</dbReference>
<keyword evidence="9 10" id="KW-0143">Chaperone</keyword>
<keyword evidence="8 10" id="KW-0411">Iron-sulfur</keyword>
<evidence type="ECO:0000256" key="9">
    <source>
        <dbReference type="ARBA" id="ARBA00023186"/>
    </source>
</evidence>
<dbReference type="EMBL" id="SEWF01000003">
    <property type="protein sequence ID" value="RYU97181.1"/>
    <property type="molecule type" value="Genomic_DNA"/>
</dbReference>
<dbReference type="InterPro" id="IPR004559">
    <property type="entry name" value="HemW-like"/>
</dbReference>
<reference evidence="12 13" key="1">
    <citation type="submission" date="2019-02" db="EMBL/GenBank/DDBJ databases">
        <title>Bacterial novel species Emticicia sp. 17J42-9 isolated from soil.</title>
        <authorList>
            <person name="Jung H.-Y."/>
        </authorList>
    </citation>
    <scope>NUCLEOTIDE SEQUENCE [LARGE SCALE GENOMIC DNA]</scope>
    <source>
        <strain evidence="12 13">17J42-9</strain>
    </source>
</reference>
<comment type="similarity">
    <text evidence="2">Belongs to the anaerobic coproporphyrinogen-III oxidase family. HemW subfamily.</text>
</comment>
<dbReference type="SFLD" id="SFLDS00029">
    <property type="entry name" value="Radical_SAM"/>
    <property type="match status" value="1"/>
</dbReference>
<dbReference type="CDD" id="cd01335">
    <property type="entry name" value="Radical_SAM"/>
    <property type="match status" value="1"/>
</dbReference>
<evidence type="ECO:0000256" key="7">
    <source>
        <dbReference type="ARBA" id="ARBA00023004"/>
    </source>
</evidence>
<evidence type="ECO:0000256" key="10">
    <source>
        <dbReference type="RuleBase" id="RU364116"/>
    </source>
</evidence>
<dbReference type="RefSeq" id="WP_130019376.1">
    <property type="nucleotide sequence ID" value="NZ_SEWF01000003.1"/>
</dbReference>
<dbReference type="InterPro" id="IPR007197">
    <property type="entry name" value="rSAM"/>
</dbReference>
<dbReference type="InterPro" id="IPR034505">
    <property type="entry name" value="Coproporphyrinogen-III_oxidase"/>
</dbReference>
<comment type="subcellular location">
    <subcellularLocation>
        <location evidence="10">Cytoplasm</location>
    </subcellularLocation>
</comment>
<gene>
    <name evidence="12" type="primary">hemW</name>
    <name evidence="12" type="ORF">EWM59_02495</name>
</gene>
<dbReference type="SMART" id="SM00729">
    <property type="entry name" value="Elp3"/>
    <property type="match status" value="1"/>
</dbReference>
<dbReference type="SFLD" id="SFLDF00288">
    <property type="entry name" value="HemN-like__clustered_with_nucl"/>
    <property type="match status" value="1"/>
</dbReference>
<sequence length="374" mass="43503">MHLYLHIPFCRRACHYCDFHFSTNLTMKSTVVEAINREIELQANYLSNKELQTIYFGGGTPSLLNINELYDTFKTIKKYYTFSEDIEITLEANPDDITKERLSILQRFGFNRLSIGIQSFNDHHLKKLNRIHNASQAEECVKLAQDMGFENITIDLIYAIPYENHHIWKNDLERALNLNVPHISSYCLTIEEKTVFGKWLQLNKIPPVNEDFASEQFRILVDTLESAGYEQYEISNFCRDNKYSRHNSSYWQRHEYLGVGPSAHSYNGNSRQYNVANNTSYLKAIHLGQVPADYELLSKEEKINDYILTGLRTKWGCNINEIEKMVGSKWQIANQAVLNKYLTSKLLQLNNQTLTLTRQGKLFADRIASDLFLI</sequence>
<proteinExistence type="inferred from homology"/>
<comment type="function">
    <text evidence="10">Probably acts as a heme chaperone, transferring heme to an unknown acceptor. Binds one molecule of heme per monomer, possibly covalently. Binds 1 [4Fe-4S] cluster. The cluster is coordinated with 3 cysteines and an exchangeable S-adenosyl-L-methionine.</text>
</comment>
<accession>A0A4Q5M4B7</accession>
<dbReference type="SFLD" id="SFLDG01065">
    <property type="entry name" value="anaerobic_coproporphyrinogen-I"/>
    <property type="match status" value="1"/>
</dbReference>
<comment type="cofactor">
    <cofactor evidence="1">
        <name>[4Fe-4S] cluster</name>
        <dbReference type="ChEBI" id="CHEBI:49883"/>
    </cofactor>
</comment>
<keyword evidence="6 10" id="KW-0479">Metal-binding</keyword>
<dbReference type="InterPro" id="IPR013785">
    <property type="entry name" value="Aldolase_TIM"/>
</dbReference>
<keyword evidence="7 10" id="KW-0408">Iron</keyword>
<evidence type="ECO:0000256" key="8">
    <source>
        <dbReference type="ARBA" id="ARBA00023014"/>
    </source>
</evidence>
<keyword evidence="10" id="KW-0963">Cytoplasm</keyword>
<dbReference type="SFLD" id="SFLDG01082">
    <property type="entry name" value="B12-binding_domain_containing"/>
    <property type="match status" value="1"/>
</dbReference>
<evidence type="ECO:0000256" key="5">
    <source>
        <dbReference type="ARBA" id="ARBA00022691"/>
    </source>
</evidence>
<dbReference type="PROSITE" id="PS51918">
    <property type="entry name" value="RADICAL_SAM"/>
    <property type="match status" value="1"/>
</dbReference>
<keyword evidence="13" id="KW-1185">Reference proteome</keyword>
<dbReference type="Proteomes" id="UP000293162">
    <property type="component" value="Unassembled WGS sequence"/>
</dbReference>
<dbReference type="AlphaFoldDB" id="A0A4Q5M4B7"/>
<evidence type="ECO:0000256" key="3">
    <source>
        <dbReference type="ARBA" id="ARBA00017228"/>
    </source>
</evidence>
<dbReference type="InterPro" id="IPR006638">
    <property type="entry name" value="Elp3/MiaA/NifB-like_rSAM"/>
</dbReference>
<dbReference type="Gene3D" id="3.20.20.70">
    <property type="entry name" value="Aldolase class I"/>
    <property type="match status" value="1"/>
</dbReference>
<evidence type="ECO:0000313" key="12">
    <source>
        <dbReference type="EMBL" id="RYU97181.1"/>
    </source>
</evidence>
<feature type="domain" description="Radical SAM core" evidence="11">
    <location>
        <begin position="1"/>
        <end position="230"/>
    </location>
</feature>
<evidence type="ECO:0000256" key="1">
    <source>
        <dbReference type="ARBA" id="ARBA00001966"/>
    </source>
</evidence>
<dbReference type="GO" id="GO:0004109">
    <property type="term" value="F:coproporphyrinogen oxidase activity"/>
    <property type="evidence" value="ECO:0007669"/>
    <property type="project" value="InterPro"/>
</dbReference>
<dbReference type="Pfam" id="PF06969">
    <property type="entry name" value="HemN_C"/>
    <property type="match status" value="1"/>
</dbReference>
<evidence type="ECO:0000256" key="2">
    <source>
        <dbReference type="ARBA" id="ARBA00006100"/>
    </source>
</evidence>